<evidence type="ECO:0000256" key="6">
    <source>
        <dbReference type="ARBA" id="ARBA00023328"/>
    </source>
</evidence>
<dbReference type="GO" id="GO:0005634">
    <property type="term" value="C:nucleus"/>
    <property type="evidence" value="ECO:0007669"/>
    <property type="project" value="UniProtKB-SubCell"/>
</dbReference>
<sequence length="752" mass="86808">MKKGVIAKTPKQALTRSCSKQTDLSAWKASALQMTGRRNEQKLSKDKQQTTSENADPKQDSLEEALSYLKKAKERTPLKNEVLQKHLVTVEKIAQEKGLAPEELDFLLNIALSGKFAEVVSTRLLKNLVPTSAITADSVTSAVSWLCVGKCSRTTQMLFLKWLIAMFDFIEQKEQVNALYGFFFSLLQDEKLFPFACHVLYLITRKKNVKPFRVRKLLDLQAKMGAEPPLQALLLLYKNFSPEMVSITLPTKTKIQFKNSENPWKMAISNIKRRLCGAPPASQPSLINTACPQTRKRKWNNKLVLPACSVQSSCSAVSQRTHHIDLIVHSDAFPVEQLQTFPQLLENIHCLELPSRIGSVLANPLLLHYVNCVSDDSVYRRMYYWMGQTLREECPWHKFENQPFELEFKDFLRKIFEAECFLQEGFSSCEEFLYRSLPFWDGYSCRSQVLQLVTWIPLSTFSEMKSYLFKPLAQLFFTSSLYFKCSVFESLREMLLNWLNWHLMQTDTTTKLNADLLNTTLSGLVSSVADLIHFVGWLSTVALSLENNSAFLMHFILDFYEIVSDVYLKYNLPLVVMPPAGVFYTALLSMDSVCLDHLCYIMHRYRANLISAKQNLQAKKTVLQFKFSSQTCQEYNQYITAMVGCLWTSNVFQKDFHHQGIHMDPEVLEKTRVKGYRKSFNIVYHPALTGYAMLFLQEAQPEDKTPNFQLIQGRRWEWYLEYLYSQELRGLKLFIESSIHRASQRSQTQTSK</sequence>
<evidence type="ECO:0000256" key="4">
    <source>
        <dbReference type="ARBA" id="ARBA00022454"/>
    </source>
</evidence>
<dbReference type="AlphaFoldDB" id="A0AA97LE62"/>
<keyword evidence="8" id="KW-1185">Reference proteome</keyword>
<dbReference type="GeneID" id="129341397"/>
<evidence type="ECO:0000256" key="1">
    <source>
        <dbReference type="ARBA" id="ARBA00004123"/>
    </source>
</evidence>
<comment type="similarity">
    <text evidence="3">Belongs to the CENP-I/CTF3 family.</text>
</comment>
<dbReference type="PANTHER" id="PTHR48208">
    <property type="entry name" value="CENTROMERE PROTEIN I"/>
    <property type="match status" value="1"/>
</dbReference>
<dbReference type="GO" id="GO:0034080">
    <property type="term" value="P:CENP-A containing chromatin assembly"/>
    <property type="evidence" value="ECO:0007669"/>
    <property type="project" value="TreeGrafter"/>
</dbReference>
<keyword evidence="6" id="KW-0137">Centromere</keyword>
<keyword evidence="4" id="KW-0158">Chromosome</keyword>
<accession>A0AA97LE62</accession>
<keyword evidence="5" id="KW-0539">Nucleus</keyword>
<evidence type="ECO:0000256" key="3">
    <source>
        <dbReference type="ARBA" id="ARBA00005470"/>
    </source>
</evidence>
<feature type="compositionally biased region" description="Basic and acidic residues" evidence="7">
    <location>
        <begin position="37"/>
        <end position="48"/>
    </location>
</feature>
<evidence type="ECO:0000256" key="5">
    <source>
        <dbReference type="ARBA" id="ARBA00023242"/>
    </source>
</evidence>
<comment type="subcellular location">
    <subcellularLocation>
        <location evidence="2">Chromosome</location>
        <location evidence="2">Centromere</location>
    </subcellularLocation>
    <subcellularLocation>
        <location evidence="1">Nucleus</location>
    </subcellularLocation>
</comment>
<evidence type="ECO:0000313" key="9">
    <source>
        <dbReference type="RefSeq" id="XP_054852545.1"/>
    </source>
</evidence>
<dbReference type="GO" id="GO:0000070">
    <property type="term" value="P:mitotic sister chromatid segregation"/>
    <property type="evidence" value="ECO:0007669"/>
    <property type="project" value="TreeGrafter"/>
</dbReference>
<dbReference type="RefSeq" id="XP_054852545.1">
    <property type="nucleotide sequence ID" value="XM_054996570.1"/>
</dbReference>
<evidence type="ECO:0000256" key="2">
    <source>
        <dbReference type="ARBA" id="ARBA00004584"/>
    </source>
</evidence>
<gene>
    <name evidence="9" type="primary">CENPI</name>
</gene>
<dbReference type="Proteomes" id="UP001190640">
    <property type="component" value="Chromosome 13"/>
</dbReference>
<dbReference type="CTD" id="2491"/>
<dbReference type="GO" id="GO:0000939">
    <property type="term" value="C:inner kinetochore"/>
    <property type="evidence" value="ECO:0007669"/>
    <property type="project" value="TreeGrafter"/>
</dbReference>
<proteinExistence type="inferred from homology"/>
<organism evidence="8 9">
    <name type="scientific">Eublepharis macularius</name>
    <name type="common">Leopard gecko</name>
    <name type="synonym">Cyrtodactylus macularius</name>
    <dbReference type="NCBI Taxonomy" id="481883"/>
    <lineage>
        <taxon>Eukaryota</taxon>
        <taxon>Metazoa</taxon>
        <taxon>Chordata</taxon>
        <taxon>Craniata</taxon>
        <taxon>Vertebrata</taxon>
        <taxon>Euteleostomi</taxon>
        <taxon>Lepidosauria</taxon>
        <taxon>Squamata</taxon>
        <taxon>Bifurcata</taxon>
        <taxon>Gekkota</taxon>
        <taxon>Eublepharidae</taxon>
        <taxon>Eublepharinae</taxon>
        <taxon>Eublepharis</taxon>
    </lineage>
</organism>
<feature type="region of interest" description="Disordered" evidence="7">
    <location>
        <begin position="34"/>
        <end position="60"/>
    </location>
</feature>
<reference evidence="9" key="1">
    <citation type="submission" date="2025-08" db="UniProtKB">
        <authorList>
            <consortium name="RefSeq"/>
        </authorList>
    </citation>
    <scope>IDENTIFICATION</scope>
    <source>
        <tissue evidence="9">Blood</tissue>
    </source>
</reference>
<evidence type="ECO:0000256" key="7">
    <source>
        <dbReference type="SAM" id="MobiDB-lite"/>
    </source>
</evidence>
<name>A0AA97LE62_EUBMA</name>
<protein>
    <submittedName>
        <fullName evidence="9">Centromere protein I</fullName>
    </submittedName>
</protein>
<dbReference type="PANTHER" id="PTHR48208:SF2">
    <property type="entry name" value="CENTROMERE PROTEIN I"/>
    <property type="match status" value="1"/>
</dbReference>
<evidence type="ECO:0000313" key="8">
    <source>
        <dbReference type="Proteomes" id="UP001190640"/>
    </source>
</evidence>
<dbReference type="Pfam" id="PF07778">
    <property type="entry name" value="CENP-I"/>
    <property type="match status" value="1"/>
</dbReference>
<dbReference type="KEGG" id="emc:129341397"/>
<dbReference type="InterPro" id="IPR012485">
    <property type="entry name" value="CENP-I"/>
</dbReference>